<sequence length="116" mass="12621">MAVLADRELGLEHLATGYFDTRLFDGAILAAKVHQRATAARGHPVHLGQHAACARAGHVHRKGQHLHVLGFALGRLQLSQLALEHRFVELARARHVLHVDLKPDDGIGFHGMLLGG</sequence>
<geneLocation type="plasmid" evidence="1">
    <name>pWM98B</name>
</geneLocation>
<reference evidence="1" key="1">
    <citation type="submission" date="2020-07" db="EMBL/GenBank/DDBJ databases">
        <title>A novel family of multi-drug resistance mega-plasmids in Acinetobacter species.</title>
        <authorList>
            <person name="Ghaly T.M."/>
            <person name="Sajjad A."/>
            <person name="Tetu S.G."/>
            <person name="Gillings M.R."/>
        </authorList>
    </citation>
    <scope>NUCLEOTIDE SEQUENCE</scope>
    <source>
        <strain evidence="1">WM98B</strain>
        <plasmid evidence="1">pWM98B</plasmid>
    </source>
</reference>
<accession>A0A7S9DRB2</accession>
<name>A0A7S9DRB2_ACINO</name>
<dbReference type="EMBL" id="MT742183">
    <property type="protein sequence ID" value="QPG01990.1"/>
    <property type="molecule type" value="Genomic_DNA"/>
</dbReference>
<protein>
    <submittedName>
        <fullName evidence="1">Uncharacterized protein</fullName>
    </submittedName>
</protein>
<gene>
    <name evidence="1" type="ORF">WM98B_00137</name>
</gene>
<organism evidence="1">
    <name type="scientific">Acinetobacter nosocomialis</name>
    <dbReference type="NCBI Taxonomy" id="106654"/>
    <lineage>
        <taxon>Bacteria</taxon>
        <taxon>Pseudomonadati</taxon>
        <taxon>Pseudomonadota</taxon>
        <taxon>Gammaproteobacteria</taxon>
        <taxon>Moraxellales</taxon>
        <taxon>Moraxellaceae</taxon>
        <taxon>Acinetobacter</taxon>
        <taxon>Acinetobacter calcoaceticus/baumannii complex</taxon>
    </lineage>
</organism>
<proteinExistence type="predicted"/>
<evidence type="ECO:0000313" key="1">
    <source>
        <dbReference type="EMBL" id="QPG01990.1"/>
    </source>
</evidence>
<keyword evidence="1" id="KW-0614">Plasmid</keyword>
<dbReference type="AlphaFoldDB" id="A0A7S9DRB2"/>